<evidence type="ECO:0000313" key="3">
    <source>
        <dbReference type="Proteomes" id="UP000054516"/>
    </source>
</evidence>
<name>A0A1S8A5A3_ROSNE</name>
<reference evidence="2" key="1">
    <citation type="submission" date="2016-03" db="EMBL/GenBank/DDBJ databases">
        <title>Draft genome sequence of Rosellinia necatrix.</title>
        <authorList>
            <person name="Kanematsu S."/>
        </authorList>
    </citation>
    <scope>NUCLEOTIDE SEQUENCE [LARGE SCALE GENOMIC DNA]</scope>
    <source>
        <strain evidence="2">W97</strain>
    </source>
</reference>
<dbReference type="EMBL" id="DF977446">
    <property type="protein sequence ID" value="GAW25065.1"/>
    <property type="molecule type" value="Genomic_DNA"/>
</dbReference>
<feature type="region of interest" description="Disordered" evidence="1">
    <location>
        <begin position="1"/>
        <end position="39"/>
    </location>
</feature>
<accession>A0A1S8A5A3</accession>
<feature type="compositionally biased region" description="Polar residues" evidence="1">
    <location>
        <begin position="1"/>
        <end position="19"/>
    </location>
</feature>
<evidence type="ECO:0000256" key="1">
    <source>
        <dbReference type="SAM" id="MobiDB-lite"/>
    </source>
</evidence>
<proteinExistence type="predicted"/>
<dbReference type="Proteomes" id="UP000054516">
    <property type="component" value="Unassembled WGS sequence"/>
</dbReference>
<gene>
    <name evidence="2" type="ORF">SAMD00023353_0102800</name>
</gene>
<dbReference type="OrthoDB" id="4711634at2759"/>
<sequence>MFSPSRSNTNAGAGTNVYTSDKPKAASSQLKTTKPSKTITASKRSVAEINYPDPLPGGFQPGKKCLLF</sequence>
<protein>
    <submittedName>
        <fullName evidence="2">Uncharacterized protein</fullName>
    </submittedName>
</protein>
<feature type="compositionally biased region" description="Polar residues" evidence="1">
    <location>
        <begin position="26"/>
        <end position="39"/>
    </location>
</feature>
<evidence type="ECO:0000313" key="2">
    <source>
        <dbReference type="EMBL" id="GAW25065.1"/>
    </source>
</evidence>
<organism evidence="2">
    <name type="scientific">Rosellinia necatrix</name>
    <name type="common">White root-rot fungus</name>
    <dbReference type="NCBI Taxonomy" id="77044"/>
    <lineage>
        <taxon>Eukaryota</taxon>
        <taxon>Fungi</taxon>
        <taxon>Dikarya</taxon>
        <taxon>Ascomycota</taxon>
        <taxon>Pezizomycotina</taxon>
        <taxon>Sordariomycetes</taxon>
        <taxon>Xylariomycetidae</taxon>
        <taxon>Xylariales</taxon>
        <taxon>Xylariaceae</taxon>
        <taxon>Rosellinia</taxon>
    </lineage>
</organism>
<dbReference type="AlphaFoldDB" id="A0A1S8A5A3"/>
<keyword evidence="3" id="KW-1185">Reference proteome</keyword>